<accession>A0ABT0R496</accession>
<protein>
    <submittedName>
        <fullName evidence="1">Uncharacterized protein</fullName>
    </submittedName>
</protein>
<evidence type="ECO:0000313" key="2">
    <source>
        <dbReference type="Proteomes" id="UP001202031"/>
    </source>
</evidence>
<proteinExistence type="predicted"/>
<reference evidence="1 2" key="1">
    <citation type="submission" date="2022-03" db="EMBL/GenBank/DDBJ databases">
        <title>Taxonomic description of new species and reclassification of some bacterial strains.</title>
        <authorList>
            <person name="Ndongo S."/>
        </authorList>
    </citation>
    <scope>NUCLEOTIDE SEQUENCE [LARGE SCALE GENOMIC DNA]</scope>
    <source>
        <strain evidence="1 2">Marseille-P6666</strain>
    </source>
</reference>
<dbReference type="RefSeq" id="WP_102729168.1">
    <property type="nucleotide sequence ID" value="NZ_CP072027.1"/>
</dbReference>
<dbReference type="GeneID" id="84022299"/>
<dbReference type="EMBL" id="JAMGSI010000001">
    <property type="protein sequence ID" value="MCL6655783.1"/>
    <property type="molecule type" value="Genomic_DNA"/>
</dbReference>
<keyword evidence="2" id="KW-1185">Reference proteome</keyword>
<name>A0ABT0R496_9BACT</name>
<sequence>MPVPPWAAYAAVGIMGMLHRDVMLTRDEILGLMEDRPCVEGIPPAGSIRLSAGAEKHAADLGKAYACEMSRRNC</sequence>
<organism evidence="1 2">
    <name type="scientific">Akkermansia massiliensis</name>
    <dbReference type="NCBI Taxonomy" id="2927224"/>
    <lineage>
        <taxon>Bacteria</taxon>
        <taxon>Pseudomonadati</taxon>
        <taxon>Verrucomicrobiota</taxon>
        <taxon>Verrucomicrobiia</taxon>
        <taxon>Verrucomicrobiales</taxon>
        <taxon>Akkermansiaceae</taxon>
        <taxon>Akkermansia</taxon>
    </lineage>
</organism>
<evidence type="ECO:0000313" key="1">
    <source>
        <dbReference type="EMBL" id="MCL6655783.1"/>
    </source>
</evidence>
<comment type="caution">
    <text evidence="1">The sequence shown here is derived from an EMBL/GenBank/DDBJ whole genome shotgun (WGS) entry which is preliminary data.</text>
</comment>
<gene>
    <name evidence="1" type="ORF">M8N44_00420</name>
</gene>
<dbReference type="Proteomes" id="UP001202031">
    <property type="component" value="Unassembled WGS sequence"/>
</dbReference>